<dbReference type="Pfam" id="PF04082">
    <property type="entry name" value="Fungal_trans"/>
    <property type="match status" value="1"/>
</dbReference>
<dbReference type="PANTHER" id="PTHR31001:SF87">
    <property type="entry name" value="COL-21"/>
    <property type="match status" value="1"/>
</dbReference>
<evidence type="ECO:0000256" key="3">
    <source>
        <dbReference type="SAM" id="MobiDB-lite"/>
    </source>
</evidence>
<dbReference type="InterPro" id="IPR007219">
    <property type="entry name" value="XnlR_reg_dom"/>
</dbReference>
<dbReference type="OrthoDB" id="4934715at2759"/>
<evidence type="ECO:0000256" key="1">
    <source>
        <dbReference type="ARBA" id="ARBA00004123"/>
    </source>
</evidence>
<sequence length="612" mass="68675">MVKAADYTQPEPVPSGKRRKAEDDMNGMVSKKQRTRCDRQVPCSHCIARKVPELCKAYTPGKADQDLNARLSRLEHIIEMALPQFCTPGSTAGTPAPYSSEHISTTRHRTPSNGDDDTRSQTEEQDPSGGDFPEWKVSARFLTFDRRITECWSQLGAAVRTAQALGLHRDGLAMGMPAGTVEYRRRIWSYLYHADRSYALVLGRPNSIQDDYTSTKSPSNIDGEPRGSQSVEPLPLSRPTPMTFVILRHQLAEIIGRMVHHFQQVREKSHYSEVLALDDELIKFINNLPIHYSLQPDTSLDHTSTYVPVHRFLLITEILFVRISLHRPYMLRRLNSERYARSRNACFESAIKDFEVRQAFRETMSQEVRDSLGNAYREFQTAMISGIYFVLEPNGPHADAMHAILDGFMKDHEGMREMDETTRRELKTIEFLKSKASQVDALGLPPRRFSRLHDQSLSRQEQQAQLLLSMQQATSPSSTKSYTPLSSAAGKDTASPQSPLQRSLVQSPTLQRLQQSTQPDNIHSPTTSGSPHADDESPAQSLLDTWCNTVSNAPIDMSTGGMPWGGSVGTELSGWAGITYTVTNPDPRLLSTLDGSDYGYWEALVNQIHRGP</sequence>
<keyword evidence="6" id="KW-1185">Reference proteome</keyword>
<evidence type="ECO:0000313" key="5">
    <source>
        <dbReference type="EMBL" id="KAJ3513267.1"/>
    </source>
</evidence>
<organism evidence="5 6">
    <name type="scientific">Agrocybe chaxingu</name>
    <dbReference type="NCBI Taxonomy" id="84603"/>
    <lineage>
        <taxon>Eukaryota</taxon>
        <taxon>Fungi</taxon>
        <taxon>Dikarya</taxon>
        <taxon>Basidiomycota</taxon>
        <taxon>Agaricomycotina</taxon>
        <taxon>Agaricomycetes</taxon>
        <taxon>Agaricomycetidae</taxon>
        <taxon>Agaricales</taxon>
        <taxon>Agaricineae</taxon>
        <taxon>Strophariaceae</taxon>
        <taxon>Agrocybe</taxon>
    </lineage>
</organism>
<protein>
    <recommendedName>
        <fullName evidence="4">Xylanolytic transcriptional activator regulatory domain-containing protein</fullName>
    </recommendedName>
</protein>
<dbReference type="GO" id="GO:0005634">
    <property type="term" value="C:nucleus"/>
    <property type="evidence" value="ECO:0007669"/>
    <property type="project" value="UniProtKB-SubCell"/>
</dbReference>
<feature type="compositionally biased region" description="Polar residues" evidence="3">
    <location>
        <begin position="494"/>
        <end position="530"/>
    </location>
</feature>
<comment type="caution">
    <text evidence="5">The sequence shown here is derived from an EMBL/GenBank/DDBJ whole genome shotgun (WGS) entry which is preliminary data.</text>
</comment>
<evidence type="ECO:0000313" key="6">
    <source>
        <dbReference type="Proteomes" id="UP001148786"/>
    </source>
</evidence>
<dbReference type="PANTHER" id="PTHR31001">
    <property type="entry name" value="UNCHARACTERIZED TRANSCRIPTIONAL REGULATORY PROTEIN"/>
    <property type="match status" value="1"/>
</dbReference>
<keyword evidence="2" id="KW-0539">Nucleus</keyword>
<feature type="compositionally biased region" description="Polar residues" evidence="3">
    <location>
        <begin position="210"/>
        <end position="220"/>
    </location>
</feature>
<proteinExistence type="predicted"/>
<evidence type="ECO:0000256" key="2">
    <source>
        <dbReference type="ARBA" id="ARBA00023242"/>
    </source>
</evidence>
<evidence type="ECO:0000259" key="4">
    <source>
        <dbReference type="SMART" id="SM00906"/>
    </source>
</evidence>
<reference evidence="5" key="1">
    <citation type="submission" date="2022-07" db="EMBL/GenBank/DDBJ databases">
        <title>Genome Sequence of Agrocybe chaxingu.</title>
        <authorList>
            <person name="Buettner E."/>
        </authorList>
    </citation>
    <scope>NUCLEOTIDE SEQUENCE</scope>
    <source>
        <strain evidence="5">MP-N11</strain>
    </source>
</reference>
<feature type="compositionally biased region" description="Low complexity" evidence="3">
    <location>
        <begin position="460"/>
        <end position="472"/>
    </location>
</feature>
<name>A0A9W8K6B6_9AGAR</name>
<feature type="domain" description="Xylanolytic transcriptional activator regulatory" evidence="4">
    <location>
        <begin position="151"/>
        <end position="224"/>
    </location>
</feature>
<dbReference type="Proteomes" id="UP001148786">
    <property type="component" value="Unassembled WGS sequence"/>
</dbReference>
<comment type="subcellular location">
    <subcellularLocation>
        <location evidence="1">Nucleus</location>
    </subcellularLocation>
</comment>
<gene>
    <name evidence="5" type="ORF">NLJ89_g3042</name>
</gene>
<feature type="region of interest" description="Disordered" evidence="3">
    <location>
        <begin position="85"/>
        <end position="134"/>
    </location>
</feature>
<accession>A0A9W8K6B6</accession>
<dbReference type="AlphaFoldDB" id="A0A9W8K6B6"/>
<feature type="compositionally biased region" description="Polar residues" evidence="3">
    <location>
        <begin position="473"/>
        <end position="486"/>
    </location>
</feature>
<dbReference type="CDD" id="cd12148">
    <property type="entry name" value="fungal_TF_MHR"/>
    <property type="match status" value="1"/>
</dbReference>
<feature type="region of interest" description="Disordered" evidence="3">
    <location>
        <begin position="453"/>
        <end position="539"/>
    </location>
</feature>
<dbReference type="InterPro" id="IPR050613">
    <property type="entry name" value="Sec_Metabolite_Reg"/>
</dbReference>
<feature type="region of interest" description="Disordered" evidence="3">
    <location>
        <begin position="1"/>
        <end position="33"/>
    </location>
</feature>
<feature type="region of interest" description="Disordered" evidence="3">
    <location>
        <begin position="210"/>
        <end position="236"/>
    </location>
</feature>
<dbReference type="GO" id="GO:0006351">
    <property type="term" value="P:DNA-templated transcription"/>
    <property type="evidence" value="ECO:0007669"/>
    <property type="project" value="InterPro"/>
</dbReference>
<dbReference type="GO" id="GO:0008270">
    <property type="term" value="F:zinc ion binding"/>
    <property type="evidence" value="ECO:0007669"/>
    <property type="project" value="InterPro"/>
</dbReference>
<dbReference type="EMBL" id="JANKHO010000207">
    <property type="protein sequence ID" value="KAJ3513267.1"/>
    <property type="molecule type" value="Genomic_DNA"/>
</dbReference>
<dbReference type="SMART" id="SM00906">
    <property type="entry name" value="Fungal_trans"/>
    <property type="match status" value="1"/>
</dbReference>
<dbReference type="GO" id="GO:0003677">
    <property type="term" value="F:DNA binding"/>
    <property type="evidence" value="ECO:0007669"/>
    <property type="project" value="InterPro"/>
</dbReference>